<sequence>MATVRTEFEIAADAADIWAVIRRFDTGPLRMAPGFVTDCTADGDHRRVTFADGTVVHERLVSVDEDRMRVAYSVVGGDVTPEHDNAVMQVVPLGPGRSRFVWLRDLLPAEMGEGFLAAMRAGSEYIERTLAANGADAHLT</sequence>
<comment type="caution">
    <text evidence="1">The sequence shown here is derived from an EMBL/GenBank/DDBJ whole genome shotgun (WGS) entry which is preliminary data.</text>
</comment>
<dbReference type="CDD" id="cd07821">
    <property type="entry name" value="PYR_PYL_RCAR_like"/>
    <property type="match status" value="1"/>
</dbReference>
<dbReference type="Gene3D" id="3.30.530.20">
    <property type="match status" value="1"/>
</dbReference>
<name>A0ABW6S706_9NOCA</name>
<gene>
    <name evidence="1" type="ORF">ACFYXQ_25990</name>
</gene>
<dbReference type="InterPro" id="IPR023393">
    <property type="entry name" value="START-like_dom_sf"/>
</dbReference>
<reference evidence="1 2" key="1">
    <citation type="submission" date="2024-10" db="EMBL/GenBank/DDBJ databases">
        <title>The Natural Products Discovery Center: Release of the First 8490 Sequenced Strains for Exploring Actinobacteria Biosynthetic Diversity.</title>
        <authorList>
            <person name="Kalkreuter E."/>
            <person name="Kautsar S.A."/>
            <person name="Yang D."/>
            <person name="Bader C.D."/>
            <person name="Teijaro C.N."/>
            <person name="Fluegel L."/>
            <person name="Davis C.M."/>
            <person name="Simpson J.R."/>
            <person name="Lauterbach L."/>
            <person name="Steele A.D."/>
            <person name="Gui C."/>
            <person name="Meng S."/>
            <person name="Li G."/>
            <person name="Viehrig K."/>
            <person name="Ye F."/>
            <person name="Su P."/>
            <person name="Kiefer A.F."/>
            <person name="Nichols A."/>
            <person name="Cepeda A.J."/>
            <person name="Yan W."/>
            <person name="Fan B."/>
            <person name="Jiang Y."/>
            <person name="Adhikari A."/>
            <person name="Zheng C.-J."/>
            <person name="Schuster L."/>
            <person name="Cowan T.M."/>
            <person name="Smanski M.J."/>
            <person name="Chevrette M.G."/>
            <person name="De Carvalho L.P.S."/>
            <person name="Shen B."/>
        </authorList>
    </citation>
    <scope>NUCLEOTIDE SEQUENCE [LARGE SCALE GENOMIC DNA]</scope>
    <source>
        <strain evidence="1 2">NPDC002593</strain>
    </source>
</reference>
<proteinExistence type="predicted"/>
<dbReference type="EMBL" id="JBIAQY010000009">
    <property type="protein sequence ID" value="MFF3571235.1"/>
    <property type="molecule type" value="Genomic_DNA"/>
</dbReference>
<dbReference type="Proteomes" id="UP001601992">
    <property type="component" value="Unassembled WGS sequence"/>
</dbReference>
<protein>
    <submittedName>
        <fullName evidence="1">SRPBCC family protein</fullName>
    </submittedName>
</protein>
<keyword evidence="2" id="KW-1185">Reference proteome</keyword>
<organism evidence="1 2">
    <name type="scientific">Nocardia jiangxiensis</name>
    <dbReference type="NCBI Taxonomy" id="282685"/>
    <lineage>
        <taxon>Bacteria</taxon>
        <taxon>Bacillati</taxon>
        <taxon>Actinomycetota</taxon>
        <taxon>Actinomycetes</taxon>
        <taxon>Mycobacteriales</taxon>
        <taxon>Nocardiaceae</taxon>
        <taxon>Nocardia</taxon>
    </lineage>
</organism>
<evidence type="ECO:0000313" key="1">
    <source>
        <dbReference type="EMBL" id="MFF3571235.1"/>
    </source>
</evidence>
<dbReference type="InterPro" id="IPR019587">
    <property type="entry name" value="Polyketide_cyclase/dehydratase"/>
</dbReference>
<dbReference type="RefSeq" id="WP_387405280.1">
    <property type="nucleotide sequence ID" value="NZ_JBIAQY010000009.1"/>
</dbReference>
<evidence type="ECO:0000313" key="2">
    <source>
        <dbReference type="Proteomes" id="UP001601992"/>
    </source>
</evidence>
<accession>A0ABW6S706</accession>
<dbReference type="SUPFAM" id="SSF55961">
    <property type="entry name" value="Bet v1-like"/>
    <property type="match status" value="1"/>
</dbReference>
<dbReference type="Pfam" id="PF10604">
    <property type="entry name" value="Polyketide_cyc2"/>
    <property type="match status" value="1"/>
</dbReference>